<dbReference type="InterPro" id="IPR002762">
    <property type="entry name" value="CbiX-like"/>
</dbReference>
<reference evidence="4" key="1">
    <citation type="submission" date="2016-10" db="EMBL/GenBank/DDBJ databases">
        <authorList>
            <person name="Varghese N."/>
            <person name="Submissions S."/>
        </authorList>
    </citation>
    <scope>NUCLEOTIDE SEQUENCE [LARGE SCALE GENOMIC DNA]</scope>
    <source>
        <strain evidence="4">CGMCC 1.3703</strain>
    </source>
</reference>
<keyword evidence="1" id="KW-0479">Metal-binding</keyword>
<organism evidence="3 4">
    <name type="scientific">Halobacillus aidingensis</name>
    <dbReference type="NCBI Taxonomy" id="240303"/>
    <lineage>
        <taxon>Bacteria</taxon>
        <taxon>Bacillati</taxon>
        <taxon>Bacillota</taxon>
        <taxon>Bacilli</taxon>
        <taxon>Bacillales</taxon>
        <taxon>Bacillaceae</taxon>
        <taxon>Halobacillus</taxon>
    </lineage>
</organism>
<dbReference type="GO" id="GO:0016829">
    <property type="term" value="F:lyase activity"/>
    <property type="evidence" value="ECO:0007669"/>
    <property type="project" value="UniProtKB-KW"/>
</dbReference>
<dbReference type="AlphaFoldDB" id="A0A1H0UU57"/>
<name>A0A1H0UU57_HALAD</name>
<evidence type="ECO:0000256" key="1">
    <source>
        <dbReference type="ARBA" id="ARBA00022723"/>
    </source>
</evidence>
<dbReference type="Proteomes" id="UP000198860">
    <property type="component" value="Unassembled WGS sequence"/>
</dbReference>
<keyword evidence="4" id="KW-1185">Reference proteome</keyword>
<gene>
    <name evidence="3" type="ORF">SAMN05421677_12841</name>
</gene>
<dbReference type="PANTHER" id="PTHR33542">
    <property type="entry name" value="SIROHYDROCHLORIN FERROCHELATASE, CHLOROPLASTIC"/>
    <property type="match status" value="1"/>
</dbReference>
<dbReference type="OrthoDB" id="9797895at2"/>
<dbReference type="CDD" id="cd03414">
    <property type="entry name" value="CbiX_SirB_C"/>
    <property type="match status" value="1"/>
</dbReference>
<protein>
    <submittedName>
        <fullName evidence="3">Sirohydrochlorin ferrochelatase</fullName>
    </submittedName>
</protein>
<dbReference type="InterPro" id="IPR050963">
    <property type="entry name" value="Sirohydro_Cobaltochel/CbiX"/>
</dbReference>
<dbReference type="GO" id="GO:0046872">
    <property type="term" value="F:metal ion binding"/>
    <property type="evidence" value="ECO:0007669"/>
    <property type="project" value="UniProtKB-KW"/>
</dbReference>
<dbReference type="CDD" id="cd03416">
    <property type="entry name" value="CbiX_SirB_N"/>
    <property type="match status" value="1"/>
</dbReference>
<dbReference type="STRING" id="240303.SAMN05421677_12841"/>
<dbReference type="SUPFAM" id="SSF53800">
    <property type="entry name" value="Chelatase"/>
    <property type="match status" value="1"/>
</dbReference>
<keyword evidence="2" id="KW-0456">Lyase</keyword>
<proteinExistence type="predicted"/>
<dbReference type="Gene3D" id="3.40.50.1400">
    <property type="match status" value="2"/>
</dbReference>
<accession>A0A1H0UU57</accession>
<dbReference type="RefSeq" id="WP_089654654.1">
    <property type="nucleotide sequence ID" value="NZ_FNIZ01000028.1"/>
</dbReference>
<dbReference type="PANTHER" id="PTHR33542:SF3">
    <property type="entry name" value="SIROHYDROCHLORIN FERROCHELATASE, CHLOROPLASTIC"/>
    <property type="match status" value="1"/>
</dbReference>
<evidence type="ECO:0000256" key="2">
    <source>
        <dbReference type="ARBA" id="ARBA00023239"/>
    </source>
</evidence>
<sequence>MEAVLYVSHGSRKKEAKDEAIHFLTRVHKEIDVDLYHICFLELADPDVLEGIRKLVEKGADKIAVIPVLLLSAGHYFKDIPNEIEKAKAIYPNLSITYGQTLGVQERITDVLVDRLKELPAELDDTTNVLLVGRGSRHPDTKTSIEYIARVLKEKSGIQHIQTCYLAALSPRFTDAFDESLRKYAKTIVVPYLWFTGLLYDSLESSVQKARGEGHHVDLASYLNDHPNMVQSLVDRVNQALNKGVEKEEGVK</sequence>
<dbReference type="Pfam" id="PF01903">
    <property type="entry name" value="CbiX"/>
    <property type="match status" value="2"/>
</dbReference>
<evidence type="ECO:0000313" key="3">
    <source>
        <dbReference type="EMBL" id="SDP69714.1"/>
    </source>
</evidence>
<evidence type="ECO:0000313" key="4">
    <source>
        <dbReference type="Proteomes" id="UP000198860"/>
    </source>
</evidence>
<dbReference type="EMBL" id="FNIZ01000028">
    <property type="protein sequence ID" value="SDP69714.1"/>
    <property type="molecule type" value="Genomic_DNA"/>
</dbReference>